<reference evidence="1" key="1">
    <citation type="submission" date="2019-03" db="EMBL/GenBank/DDBJ databases">
        <title>Lake Tanganyika Metagenome-Assembled Genomes (MAGs).</title>
        <authorList>
            <person name="Tran P."/>
        </authorList>
    </citation>
    <scope>NUCLEOTIDE SEQUENCE</scope>
    <source>
        <strain evidence="1">K_DeepCast_65m_m2_066</strain>
    </source>
</reference>
<protein>
    <recommendedName>
        <fullName evidence="3">ATP-binding protein</fullName>
    </recommendedName>
</protein>
<comment type="caution">
    <text evidence="1">The sequence shown here is derived from an EMBL/GenBank/DDBJ whole genome shotgun (WGS) entry which is preliminary data.</text>
</comment>
<accession>A0A937W479</accession>
<dbReference type="EMBL" id="VGLS01000998">
    <property type="protein sequence ID" value="MBM3226668.1"/>
    <property type="molecule type" value="Genomic_DNA"/>
</dbReference>
<name>A0A937W479_UNCTE</name>
<evidence type="ECO:0000313" key="1">
    <source>
        <dbReference type="EMBL" id="MBM3226668.1"/>
    </source>
</evidence>
<proteinExistence type="predicted"/>
<sequence>MALKALDPSLSATLPHGWQLVASEAGRSSQGLRATVALWNGTARACQTLALGDHGAQHTLITLFAGLANLPPPELAQALTTLTVAVEGTLRQMETQGANDDKTQAQLLVDLAVAQCTALFHTPEGEAYASLPVEGHTETWLLRVKGFRRWLARLFYDARGKIPGGQALHDALTVLEGEAQYKGAEHPVFTRLAAQGDVIYLDMGNPQWQAVEVTAQGWRVLDQVPVKFRRARGMLPLPVPTTGGSLALLRDFLNLGSDEDWYLLVAWLLAALRPSGPYPVLVLYGEQGSAKSTQVRVLRSLLDPNAAALRTTPRD</sequence>
<feature type="non-terminal residue" evidence="1">
    <location>
        <position position="315"/>
    </location>
</feature>
<dbReference type="Proteomes" id="UP000712673">
    <property type="component" value="Unassembled WGS sequence"/>
</dbReference>
<evidence type="ECO:0000313" key="2">
    <source>
        <dbReference type="Proteomes" id="UP000712673"/>
    </source>
</evidence>
<evidence type="ECO:0008006" key="3">
    <source>
        <dbReference type="Google" id="ProtNLM"/>
    </source>
</evidence>
<gene>
    <name evidence="1" type="ORF">FJZ47_23125</name>
</gene>
<dbReference type="AlphaFoldDB" id="A0A937W479"/>
<organism evidence="1 2">
    <name type="scientific">Tectimicrobiota bacterium</name>
    <dbReference type="NCBI Taxonomy" id="2528274"/>
    <lineage>
        <taxon>Bacteria</taxon>
        <taxon>Pseudomonadati</taxon>
        <taxon>Nitrospinota/Tectimicrobiota group</taxon>
        <taxon>Candidatus Tectimicrobiota</taxon>
    </lineage>
</organism>